<dbReference type="RefSeq" id="WP_370595516.1">
    <property type="nucleotide sequence ID" value="NZ_JALBUR010000003.1"/>
</dbReference>
<keyword evidence="4 7" id="KW-0812">Transmembrane</keyword>
<keyword evidence="3" id="KW-1003">Cell membrane</keyword>
<dbReference type="AlphaFoldDB" id="A0AB35U288"/>
<dbReference type="EMBL" id="JALBUR010000003">
    <property type="protein sequence ID" value="MDX8418945.1"/>
    <property type="molecule type" value="Genomic_DNA"/>
</dbReference>
<comment type="caution">
    <text evidence="8">The sequence shown here is derived from an EMBL/GenBank/DDBJ whole genome shotgun (WGS) entry which is preliminary data.</text>
</comment>
<feature type="transmembrane region" description="Helical" evidence="7">
    <location>
        <begin position="356"/>
        <end position="382"/>
    </location>
</feature>
<feature type="transmembrane region" description="Helical" evidence="7">
    <location>
        <begin position="164"/>
        <end position="188"/>
    </location>
</feature>
<feature type="transmembrane region" description="Helical" evidence="7">
    <location>
        <begin position="101"/>
        <end position="122"/>
    </location>
</feature>
<comment type="subcellular location">
    <subcellularLocation>
        <location evidence="1">Cell membrane</location>
        <topology evidence="1">Multi-pass membrane protein</topology>
    </subcellularLocation>
</comment>
<dbReference type="CDD" id="cd13134">
    <property type="entry name" value="MATE_like_8"/>
    <property type="match status" value="1"/>
</dbReference>
<feature type="transmembrane region" description="Helical" evidence="7">
    <location>
        <begin position="244"/>
        <end position="269"/>
    </location>
</feature>
<evidence type="ECO:0000256" key="5">
    <source>
        <dbReference type="ARBA" id="ARBA00022989"/>
    </source>
</evidence>
<dbReference type="Proteomes" id="UP001286174">
    <property type="component" value="Unassembled WGS sequence"/>
</dbReference>
<keyword evidence="2" id="KW-0813">Transport</keyword>
<evidence type="ECO:0000256" key="2">
    <source>
        <dbReference type="ARBA" id="ARBA00022448"/>
    </source>
</evidence>
<dbReference type="GO" id="GO:0015297">
    <property type="term" value="F:antiporter activity"/>
    <property type="evidence" value="ECO:0007669"/>
    <property type="project" value="InterPro"/>
</dbReference>
<protein>
    <submittedName>
        <fullName evidence="8">MATE family efflux transporter</fullName>
    </submittedName>
</protein>
<dbReference type="InterPro" id="IPR002528">
    <property type="entry name" value="MATE_fam"/>
</dbReference>
<keyword evidence="5 7" id="KW-1133">Transmembrane helix</keyword>
<proteinExistence type="predicted"/>
<sequence>MKKQGLFSDAVFNHKLFSLALPLALQSLMLAAVAAADAIMLGRLDQNSMSAVSLATQVQFVMTMFISAITAGGSILAAQYWGKQDLHAMTDIFHIMLRLSVLIDLIFGIACVFSPGILMDFFTNDPTLKEIGCQYLRIAGWSYFLVAVSQSFQMMMKVSEHAHAAAMISTVTVFINIGLNTILIFGLLGFPVLGARGAAIATLISRIIELIWSISLSYTDGYLHPQWESLFHKNKLLSKDFARISLPVLFASLLWGVGFTFYTAIMGHLGQDAAAANCVAAVVRDLACCMCNGIAGAAGVVLGNELGQNHMDTAKEYGIRIMKISFLVGFVTTGIILAVIPAVLQFYKLSGMARQYLIGMLVITSFYMIGRCVNTIMINGIFDGGGDTKFDIHSLIVTMWCIAIPTALAGAFVLHWPILAVYACTCLDEVGKIPWVMVHFYHYKWLQNLTRAY</sequence>
<feature type="transmembrane region" description="Helical" evidence="7">
    <location>
        <begin position="60"/>
        <end position="81"/>
    </location>
</feature>
<keyword evidence="6 7" id="KW-0472">Membrane</keyword>
<dbReference type="NCBIfam" id="TIGR00797">
    <property type="entry name" value="matE"/>
    <property type="match status" value="1"/>
</dbReference>
<dbReference type="PANTHER" id="PTHR42925">
    <property type="entry name" value="MULTIDRUG AND TOXIN EFFLUX PROTEIN MATE FAMILY"/>
    <property type="match status" value="1"/>
</dbReference>
<evidence type="ECO:0000256" key="7">
    <source>
        <dbReference type="SAM" id="Phobius"/>
    </source>
</evidence>
<dbReference type="InterPro" id="IPR048279">
    <property type="entry name" value="MdtK-like"/>
</dbReference>
<dbReference type="GO" id="GO:0042910">
    <property type="term" value="F:xenobiotic transmembrane transporter activity"/>
    <property type="evidence" value="ECO:0007669"/>
    <property type="project" value="InterPro"/>
</dbReference>
<dbReference type="Pfam" id="PF01554">
    <property type="entry name" value="MatE"/>
    <property type="match status" value="2"/>
</dbReference>
<feature type="transmembrane region" description="Helical" evidence="7">
    <location>
        <begin position="281"/>
        <end position="303"/>
    </location>
</feature>
<evidence type="ECO:0000256" key="3">
    <source>
        <dbReference type="ARBA" id="ARBA00022475"/>
    </source>
</evidence>
<evidence type="ECO:0000256" key="6">
    <source>
        <dbReference type="ARBA" id="ARBA00023136"/>
    </source>
</evidence>
<evidence type="ECO:0000313" key="8">
    <source>
        <dbReference type="EMBL" id="MDX8418945.1"/>
    </source>
</evidence>
<keyword evidence="9" id="KW-1185">Reference proteome</keyword>
<evidence type="ECO:0000256" key="1">
    <source>
        <dbReference type="ARBA" id="ARBA00004651"/>
    </source>
</evidence>
<organism evidence="8 9">
    <name type="scientific">Grylomicrobium aquisgranensis</name>
    <dbReference type="NCBI Taxonomy" id="2926318"/>
    <lineage>
        <taxon>Bacteria</taxon>
        <taxon>Bacillati</taxon>
        <taxon>Bacillota</taxon>
        <taxon>Erysipelotrichia</taxon>
        <taxon>Erysipelotrichales</taxon>
        <taxon>Erysipelotrichaceae</taxon>
        <taxon>Grylomicrobium</taxon>
    </lineage>
</organism>
<name>A0AB35U288_9FIRM</name>
<dbReference type="InterPro" id="IPR047135">
    <property type="entry name" value="YsiQ"/>
</dbReference>
<reference evidence="8 9" key="1">
    <citation type="submission" date="2022-03" db="EMBL/GenBank/DDBJ databases">
        <title>Novel taxa within the pig intestine.</title>
        <authorList>
            <person name="Wylensek D."/>
            <person name="Bishof K."/>
            <person name="Afrizal A."/>
            <person name="Clavel T."/>
        </authorList>
    </citation>
    <scope>NUCLEOTIDE SEQUENCE [LARGE SCALE GENOMIC DNA]</scope>
    <source>
        <strain evidence="8 9">CLA-KB-P133</strain>
    </source>
</reference>
<dbReference type="GO" id="GO:0005886">
    <property type="term" value="C:plasma membrane"/>
    <property type="evidence" value="ECO:0007669"/>
    <property type="project" value="UniProtKB-SubCell"/>
</dbReference>
<feature type="transmembrane region" description="Helical" evidence="7">
    <location>
        <begin position="394"/>
        <end position="416"/>
    </location>
</feature>
<dbReference type="PANTHER" id="PTHR42925:SF2">
    <property type="entry name" value="NA+ DRIVEN MULTIDRUG EFFLUX PUMP"/>
    <property type="match status" value="1"/>
</dbReference>
<feature type="transmembrane region" description="Helical" evidence="7">
    <location>
        <begin position="324"/>
        <end position="344"/>
    </location>
</feature>
<evidence type="ECO:0000313" key="9">
    <source>
        <dbReference type="Proteomes" id="UP001286174"/>
    </source>
</evidence>
<gene>
    <name evidence="8" type="ORF">MOZ60_02425</name>
</gene>
<evidence type="ECO:0000256" key="4">
    <source>
        <dbReference type="ARBA" id="ARBA00022692"/>
    </source>
</evidence>
<accession>A0AB35U288</accession>
<dbReference type="PIRSF" id="PIRSF006603">
    <property type="entry name" value="DinF"/>
    <property type="match status" value="1"/>
</dbReference>